<proteinExistence type="predicted"/>
<dbReference type="AlphaFoldDB" id="A0A562JLM1"/>
<gene>
    <name evidence="1" type="ORF">LY60_00286</name>
</gene>
<dbReference type="RefSeq" id="WP_145078960.1">
    <property type="nucleotide sequence ID" value="NZ_VLKH01000001.1"/>
</dbReference>
<evidence type="ECO:0000313" key="2">
    <source>
        <dbReference type="Proteomes" id="UP000315343"/>
    </source>
</evidence>
<protein>
    <submittedName>
        <fullName evidence="1">Uncharacterized protein</fullName>
    </submittedName>
</protein>
<evidence type="ECO:0000313" key="1">
    <source>
        <dbReference type="EMBL" id="TWH83674.1"/>
    </source>
</evidence>
<accession>A0A562JLM1</accession>
<name>A0A562JLM1_9FIRM</name>
<dbReference type="EMBL" id="VLKH01000001">
    <property type="protein sequence ID" value="TWH83674.1"/>
    <property type="molecule type" value="Genomic_DNA"/>
</dbReference>
<dbReference type="OrthoDB" id="9974727at2"/>
<dbReference type="Proteomes" id="UP000315343">
    <property type="component" value="Unassembled WGS sequence"/>
</dbReference>
<sequence>MDNDTKTNKQNINEHMTKLHVVGSYMITRDLINLVQYIQDEYFSKPIFDQKYYVAADDFVFRMDITGLSYSSIFEMAYRDLEKKDYGQYLLGLKMILVKLKGNQRYTYYDRTEIKEVLNYMEGEYSLEPFHEQHRDIPDIVDVHSIKDCPVGFEELTFEEYMQNSTRSIYKRDTVKSEKFFENELKTAVNKGIIYHYIVETDHYINADIHSTTYEEWIYLAKLLSLYFTTEKKPWTRDMTKDMLRIYSGIQDCCESQKFEETVYNITTGNLNLIIKKISRNMLQDVAEEITESINYLINVYSIHKNGDYIDYIKDLLIIIESTKHKEKVKMVREWLKTIS</sequence>
<comment type="caution">
    <text evidence="1">The sequence shown here is derived from an EMBL/GenBank/DDBJ whole genome shotgun (WGS) entry which is preliminary data.</text>
</comment>
<reference evidence="1 2" key="1">
    <citation type="submission" date="2019-07" db="EMBL/GenBank/DDBJ databases">
        <title>Genomic Encyclopedia of Type Strains, Phase I: the one thousand microbial genomes (KMG-I) project.</title>
        <authorList>
            <person name="Kyrpides N."/>
        </authorList>
    </citation>
    <scope>NUCLEOTIDE SEQUENCE [LARGE SCALE GENOMIC DNA]</scope>
    <source>
        <strain evidence="1 2">DSM 13558</strain>
    </source>
</reference>
<keyword evidence="2" id="KW-1185">Reference proteome</keyword>
<organism evidence="1 2">
    <name type="scientific">Sedimentibacter saalensis</name>
    <dbReference type="NCBI Taxonomy" id="130788"/>
    <lineage>
        <taxon>Bacteria</taxon>
        <taxon>Bacillati</taxon>
        <taxon>Bacillota</taxon>
        <taxon>Tissierellia</taxon>
        <taxon>Sedimentibacter</taxon>
    </lineage>
</organism>